<evidence type="ECO:0000256" key="5">
    <source>
        <dbReference type="ARBA" id="ARBA00023004"/>
    </source>
</evidence>
<proteinExistence type="predicted"/>
<dbReference type="Gene3D" id="3.90.480.20">
    <property type="match status" value="1"/>
</dbReference>
<dbReference type="InterPro" id="IPR005117">
    <property type="entry name" value="NiRdtase/SiRdtase_haem-b_fer"/>
</dbReference>
<keyword evidence="5" id="KW-0408">Iron</keyword>
<reference evidence="8 9" key="1">
    <citation type="submission" date="2020-02" db="EMBL/GenBank/DDBJ databases">
        <title>Genome sequence of Roseobacter ponti.</title>
        <authorList>
            <person name="Hollensteiner J."/>
            <person name="Schneider D."/>
            <person name="Poehlein A."/>
            <person name="Daniel R."/>
        </authorList>
    </citation>
    <scope>NUCLEOTIDE SEQUENCE [LARGE SCALE GENOMIC DNA]</scope>
    <source>
        <strain evidence="8 9">DSM 106830</strain>
    </source>
</reference>
<dbReference type="AlphaFoldDB" id="A0A858SYR1"/>
<keyword evidence="2" id="KW-0349">Heme</keyword>
<dbReference type="GO" id="GO:0043818">
    <property type="term" value="F:precorrin-3B synthase activity"/>
    <property type="evidence" value="ECO:0007669"/>
    <property type="project" value="UniProtKB-EC"/>
</dbReference>
<gene>
    <name evidence="8" type="primary">cobG</name>
    <name evidence="8" type="ORF">G3256_12355</name>
</gene>
<keyword evidence="4 8" id="KW-0560">Oxidoreductase</keyword>
<keyword evidence="1" id="KW-0004">4Fe-4S</keyword>
<dbReference type="SUPFAM" id="SSF55124">
    <property type="entry name" value="Nitrite/Sulfite reductase N-terminal domain-like"/>
    <property type="match status" value="1"/>
</dbReference>
<dbReference type="KEGG" id="rpon:G3256_12355"/>
<feature type="domain" description="Nitrite/Sulfite reductase ferredoxin-like" evidence="7">
    <location>
        <begin position="16"/>
        <end position="80"/>
    </location>
</feature>
<dbReference type="GO" id="GO:0051539">
    <property type="term" value="F:4 iron, 4 sulfur cluster binding"/>
    <property type="evidence" value="ECO:0007669"/>
    <property type="project" value="UniProtKB-KW"/>
</dbReference>
<evidence type="ECO:0000256" key="2">
    <source>
        <dbReference type="ARBA" id="ARBA00022617"/>
    </source>
</evidence>
<dbReference type="InterPro" id="IPR051329">
    <property type="entry name" value="NIR_SIR_4Fe-4S"/>
</dbReference>
<keyword evidence="9" id="KW-1185">Reference proteome</keyword>
<evidence type="ECO:0000256" key="6">
    <source>
        <dbReference type="ARBA" id="ARBA00023014"/>
    </source>
</evidence>
<dbReference type="PROSITE" id="PS00365">
    <property type="entry name" value="NIR_SIR"/>
    <property type="match status" value="1"/>
</dbReference>
<sequence length="375" mass="39683">MAVPQVRGWCPGAWRPMASGDGLVVRVRPVLAELSLAQVLGLCDLADHYGNGFIDLTSRANLQIRGVSREGHEDLLQGLHDIGLLDVDPASERRRNLLVSPFWQEGDTTGQLARAVLARLGDLPDLPAKVGIAVDAGAAPVLTEDPADFRFETGASGLILRADGMCRGLRVTPETAVDALIRMAQWFCAHQTPDLRRMAPLCATRELPAAWCEVPATPPAGPAQVGTGAQGTLAGVAFGQIRARDLRDSINANDIRAVRVTPWRAFLFAGDTVPDHPAFITDPADPLLRVDACPGAPACLQGSVETRALARRLAGNIPGTLHVSGCAKGCARARAADITLVGRDGRFDLVKDGRAGDTPLRRGIAPDDLPAAGRD</sequence>
<evidence type="ECO:0000256" key="4">
    <source>
        <dbReference type="ARBA" id="ARBA00023002"/>
    </source>
</evidence>
<evidence type="ECO:0000313" key="8">
    <source>
        <dbReference type="EMBL" id="QJF53217.1"/>
    </source>
</evidence>
<dbReference type="EC" id="1.14.13.83" evidence="8"/>
<dbReference type="InterPro" id="IPR045854">
    <property type="entry name" value="NO2/SO3_Rdtase_4Fe4S_sf"/>
</dbReference>
<evidence type="ECO:0000313" key="9">
    <source>
        <dbReference type="Proteomes" id="UP000503308"/>
    </source>
</evidence>
<dbReference type="SUPFAM" id="SSF56014">
    <property type="entry name" value="Nitrite and sulphite reductase 4Fe-4S domain-like"/>
    <property type="match status" value="1"/>
</dbReference>
<dbReference type="PANTHER" id="PTHR32439:SF9">
    <property type="entry name" value="BLR3264 PROTEIN"/>
    <property type="match status" value="1"/>
</dbReference>
<dbReference type="InterPro" id="IPR036136">
    <property type="entry name" value="Nit/Sulf_reduc_fer-like_dom_sf"/>
</dbReference>
<dbReference type="InterPro" id="IPR012798">
    <property type="entry name" value="Cbl_synth_CobG-like"/>
</dbReference>
<keyword evidence="6" id="KW-0411">Iron-sulfur</keyword>
<evidence type="ECO:0000256" key="1">
    <source>
        <dbReference type="ARBA" id="ARBA00022485"/>
    </source>
</evidence>
<dbReference type="EMBL" id="CP048788">
    <property type="protein sequence ID" value="QJF53217.1"/>
    <property type="molecule type" value="Genomic_DNA"/>
</dbReference>
<dbReference type="PANTHER" id="PTHR32439">
    <property type="entry name" value="FERREDOXIN--NITRITE REDUCTASE, CHLOROPLASTIC"/>
    <property type="match status" value="1"/>
</dbReference>
<evidence type="ECO:0000259" key="7">
    <source>
        <dbReference type="Pfam" id="PF03460"/>
    </source>
</evidence>
<protein>
    <submittedName>
        <fullName evidence="8">Precorrin-3B synthase</fullName>
        <ecNumber evidence="8">1.14.13.83</ecNumber>
    </submittedName>
</protein>
<dbReference type="Gene3D" id="3.30.413.10">
    <property type="entry name" value="Sulfite Reductase Hemoprotein, domain 1"/>
    <property type="match status" value="1"/>
</dbReference>
<dbReference type="Proteomes" id="UP000503308">
    <property type="component" value="Chromosome"/>
</dbReference>
<dbReference type="NCBIfam" id="TIGR02435">
    <property type="entry name" value="CobG"/>
    <property type="match status" value="1"/>
</dbReference>
<keyword evidence="3" id="KW-0479">Metal-binding</keyword>
<evidence type="ECO:0000256" key="3">
    <source>
        <dbReference type="ARBA" id="ARBA00022723"/>
    </source>
</evidence>
<accession>A0A858SYR1</accession>
<dbReference type="GO" id="GO:0020037">
    <property type="term" value="F:heme binding"/>
    <property type="evidence" value="ECO:0007669"/>
    <property type="project" value="InterPro"/>
</dbReference>
<dbReference type="Pfam" id="PF03460">
    <property type="entry name" value="NIR_SIR_ferr"/>
    <property type="match status" value="1"/>
</dbReference>
<organism evidence="8 9">
    <name type="scientific">Roseobacter ponti</name>
    <dbReference type="NCBI Taxonomy" id="1891787"/>
    <lineage>
        <taxon>Bacteria</taxon>
        <taxon>Pseudomonadati</taxon>
        <taxon>Pseudomonadota</taxon>
        <taxon>Alphaproteobacteria</taxon>
        <taxon>Rhodobacterales</taxon>
        <taxon>Roseobacteraceae</taxon>
        <taxon>Roseobacter</taxon>
    </lineage>
</organism>
<dbReference type="GO" id="GO:0046872">
    <property type="term" value="F:metal ion binding"/>
    <property type="evidence" value="ECO:0007669"/>
    <property type="project" value="UniProtKB-KW"/>
</dbReference>
<dbReference type="InterPro" id="IPR006066">
    <property type="entry name" value="NO2/SO3_Rdtase_FeS/sirohaem_BS"/>
</dbReference>
<name>A0A858SYR1_9RHOB</name>